<dbReference type="Gene3D" id="3.40.50.300">
    <property type="entry name" value="P-loop containing nucleotide triphosphate hydrolases"/>
    <property type="match status" value="1"/>
</dbReference>
<keyword evidence="2" id="KW-1133">Transmembrane helix</keyword>
<dbReference type="SUPFAM" id="SSF52540">
    <property type="entry name" value="P-loop containing nucleoside triphosphate hydrolases"/>
    <property type="match status" value="1"/>
</dbReference>
<dbReference type="RefSeq" id="WP_147714469.1">
    <property type="nucleotide sequence ID" value="NZ_VKAD01000002.1"/>
</dbReference>
<dbReference type="GO" id="GO:0042834">
    <property type="term" value="F:peptidoglycan binding"/>
    <property type="evidence" value="ECO:0007669"/>
    <property type="project" value="InterPro"/>
</dbReference>
<keyword evidence="2" id="KW-0812">Transmembrane</keyword>
<dbReference type="Proteomes" id="UP000321764">
    <property type="component" value="Unassembled WGS sequence"/>
</dbReference>
<evidence type="ECO:0000313" key="4">
    <source>
        <dbReference type="EMBL" id="TXR51872.1"/>
    </source>
</evidence>
<dbReference type="InterPro" id="IPR036680">
    <property type="entry name" value="SPOR-like_sf"/>
</dbReference>
<proteinExistence type="predicted"/>
<dbReference type="Pfam" id="PF13401">
    <property type="entry name" value="AAA_22"/>
    <property type="match status" value="1"/>
</dbReference>
<dbReference type="InterPro" id="IPR049945">
    <property type="entry name" value="AAA_22"/>
</dbReference>
<dbReference type="PANTHER" id="PTHR35894">
    <property type="entry name" value="GENERAL SECRETION PATHWAY PROTEIN A-RELATED"/>
    <property type="match status" value="1"/>
</dbReference>
<gene>
    <name evidence="4" type="ORF">FME95_10615</name>
</gene>
<keyword evidence="2" id="KW-0472">Membrane</keyword>
<evidence type="ECO:0000259" key="3">
    <source>
        <dbReference type="PROSITE" id="PS51724"/>
    </source>
</evidence>
<dbReference type="PROSITE" id="PS51724">
    <property type="entry name" value="SPOR"/>
    <property type="match status" value="1"/>
</dbReference>
<dbReference type="PANTHER" id="PTHR35894:SF1">
    <property type="entry name" value="PHOSPHORIBULOKINASE _ URIDINE KINASE FAMILY"/>
    <property type="match status" value="1"/>
</dbReference>
<dbReference type="GO" id="GO:0016887">
    <property type="term" value="F:ATP hydrolysis activity"/>
    <property type="evidence" value="ECO:0007669"/>
    <property type="project" value="InterPro"/>
</dbReference>
<dbReference type="Gene3D" id="3.30.70.1070">
    <property type="entry name" value="Sporulation related repeat"/>
    <property type="match status" value="1"/>
</dbReference>
<name>A0A5C8Z146_9GAMM</name>
<evidence type="ECO:0000256" key="2">
    <source>
        <dbReference type="SAM" id="Phobius"/>
    </source>
</evidence>
<protein>
    <submittedName>
        <fullName evidence="4">AAA family ATPase</fullName>
    </submittedName>
</protein>
<dbReference type="AlphaFoldDB" id="A0A5C8Z146"/>
<feature type="domain" description="SPOR" evidence="3">
    <location>
        <begin position="387"/>
        <end position="465"/>
    </location>
</feature>
<reference evidence="4 5" key="1">
    <citation type="submission" date="2019-07" db="EMBL/GenBank/DDBJ databases">
        <title>Reinekea sp. strain SSH23 genome sequencing and assembly.</title>
        <authorList>
            <person name="Kim I."/>
        </authorList>
    </citation>
    <scope>NUCLEOTIDE SEQUENCE [LARGE SCALE GENOMIC DNA]</scope>
    <source>
        <strain evidence="4 5">SSH23</strain>
    </source>
</reference>
<keyword evidence="5" id="KW-1185">Reference proteome</keyword>
<evidence type="ECO:0000256" key="1">
    <source>
        <dbReference type="SAM" id="MobiDB-lite"/>
    </source>
</evidence>
<organism evidence="4 5">
    <name type="scientific">Reinekea thalattae</name>
    <dbReference type="NCBI Taxonomy" id="2593301"/>
    <lineage>
        <taxon>Bacteria</taxon>
        <taxon>Pseudomonadati</taxon>
        <taxon>Pseudomonadota</taxon>
        <taxon>Gammaproteobacteria</taxon>
        <taxon>Oceanospirillales</taxon>
        <taxon>Saccharospirillaceae</taxon>
        <taxon>Reinekea</taxon>
    </lineage>
</organism>
<sequence length="474" mass="51646">MDLTEQSDRMQQHYNLRHDPFGPLVDALVFSGAGGRYDVAETVRHLLSYSPQEILLYGASGSGKRTLAQNVLRKLDDDWRVAWVDGIDTETVHALVKEIIGQLGLGLRGDQDPEALLPQIAQQASARAQSDEMFVIVVQFADHLSAEVTQALLELRDLCADSEFRIRQLWLAESLTSFPDGVNEDDFYIYELAPLDDDDAAQYLKDRLVAAGGVDTFPFTNKDVARLNQMSAGLPAALNDIARDFLIGTTFKASEKKRSFPITHIIAGVAALCLVVIAVLYNASISGLDAESEQVELADQGEVVGLSTIEEKLANAVANVESKQSPTEAEPADQMQEDDAQSTVAEDSGTVAPSVSVPEVSAATDSVAATNNASEAQAEVSQRLVDVATDSEYTLQLIGVRNAEQLNTIKEGLANSERYDIVATRYKGEPWYILIHGRYPSTTAAKADIATLPEPFRSSQPWARSFRSIRADLL</sequence>
<feature type="transmembrane region" description="Helical" evidence="2">
    <location>
        <begin position="262"/>
        <end position="281"/>
    </location>
</feature>
<comment type="caution">
    <text evidence="4">The sequence shown here is derived from an EMBL/GenBank/DDBJ whole genome shotgun (WGS) entry which is preliminary data.</text>
</comment>
<feature type="region of interest" description="Disordered" evidence="1">
    <location>
        <begin position="319"/>
        <end position="357"/>
    </location>
</feature>
<accession>A0A5C8Z146</accession>
<dbReference type="InterPro" id="IPR027417">
    <property type="entry name" value="P-loop_NTPase"/>
</dbReference>
<dbReference type="InterPro" id="IPR007730">
    <property type="entry name" value="SPOR-like_dom"/>
</dbReference>
<dbReference type="EMBL" id="VKAD01000002">
    <property type="protein sequence ID" value="TXR51872.1"/>
    <property type="molecule type" value="Genomic_DNA"/>
</dbReference>
<dbReference type="InterPro" id="IPR052026">
    <property type="entry name" value="ExeA_AAA_ATPase_DNA-bind"/>
</dbReference>
<dbReference type="OrthoDB" id="6189127at2"/>
<evidence type="ECO:0000313" key="5">
    <source>
        <dbReference type="Proteomes" id="UP000321764"/>
    </source>
</evidence>